<organism evidence="1 2">
    <name type="scientific">Streptomyces spiramenti</name>
    <dbReference type="NCBI Taxonomy" id="2720606"/>
    <lineage>
        <taxon>Bacteria</taxon>
        <taxon>Bacillati</taxon>
        <taxon>Actinomycetota</taxon>
        <taxon>Actinomycetes</taxon>
        <taxon>Kitasatosporales</taxon>
        <taxon>Streptomycetaceae</taxon>
        <taxon>Streptomyces</taxon>
    </lineage>
</organism>
<keyword evidence="2" id="KW-1185">Reference proteome</keyword>
<reference evidence="1 2" key="1">
    <citation type="submission" date="2020-03" db="EMBL/GenBank/DDBJ databases">
        <title>Draft genome of Streptomyces sp. ventii, isolated from the Axial Seamount in the Pacific Ocean, and resequencing of the two type strains Streptomyces lonarensis strain NCL 716 and Streptomyces bohaiensis strain 11A07.</title>
        <authorList>
            <person name="Loughran R.M."/>
            <person name="Pfannmuller K.M."/>
            <person name="Wasson B.J."/>
            <person name="Deadmond M.C."/>
            <person name="Paddock B.E."/>
            <person name="Koyack M.J."/>
            <person name="Gallegos D.A."/>
            <person name="Mitchell E.A."/>
            <person name="Ushijima B."/>
            <person name="Saw J.H."/>
            <person name="Mcphail K.L."/>
            <person name="Videau P."/>
        </authorList>
    </citation>
    <scope>NUCLEOTIDE SEQUENCE [LARGE SCALE GENOMIC DNA]</scope>
    <source>
        <strain evidence="2">5675061</strain>
    </source>
</reference>
<sequence>MGTWSALAVQAHWTPIMATVVVLSGTDSLVWALVPLALADRSVIAYLRVRRR</sequence>
<comment type="caution">
    <text evidence="1">The sequence shown here is derived from an EMBL/GenBank/DDBJ whole genome shotgun (WGS) entry which is preliminary data.</text>
</comment>
<evidence type="ECO:0000313" key="2">
    <source>
        <dbReference type="Proteomes" id="UP000746503"/>
    </source>
</evidence>
<gene>
    <name evidence="1" type="ORF">HCJ92_00455</name>
</gene>
<name>A0ABX1AHG4_9ACTN</name>
<proteinExistence type="predicted"/>
<dbReference type="RefSeq" id="WP_167931323.1">
    <property type="nucleotide sequence ID" value="NZ_JAAVJB010000002.1"/>
</dbReference>
<dbReference type="Proteomes" id="UP000746503">
    <property type="component" value="Unassembled WGS sequence"/>
</dbReference>
<accession>A0ABX1AHG4</accession>
<protein>
    <submittedName>
        <fullName evidence="1">Uncharacterized protein</fullName>
    </submittedName>
</protein>
<evidence type="ECO:0000313" key="1">
    <source>
        <dbReference type="EMBL" id="NJP64798.1"/>
    </source>
</evidence>
<dbReference type="EMBL" id="JAAVJB010000002">
    <property type="protein sequence ID" value="NJP64798.1"/>
    <property type="molecule type" value="Genomic_DNA"/>
</dbReference>